<dbReference type="EC" id="1.8.4.11" evidence="4"/>
<dbReference type="Gene3D" id="3.30.1060.10">
    <property type="entry name" value="Peptide methionine sulphoxide reductase MsrA"/>
    <property type="match status" value="1"/>
</dbReference>
<evidence type="ECO:0000313" key="6">
    <source>
        <dbReference type="EMBL" id="ACM21927.1"/>
    </source>
</evidence>
<dbReference type="GO" id="GO:0008113">
    <property type="term" value="F:peptide-methionine (S)-S-oxide reductase activity"/>
    <property type="evidence" value="ECO:0007669"/>
    <property type="project" value="UniProtKB-UniRule"/>
</dbReference>
<dbReference type="PANTHER" id="PTHR43774:SF1">
    <property type="entry name" value="PEPTIDE METHIONINE SULFOXIDE REDUCTASE MSRA 2"/>
    <property type="match status" value="1"/>
</dbReference>
<dbReference type="KEGG" id="geo:Geob_3586"/>
<feature type="active site" evidence="4">
    <location>
        <position position="13"/>
    </location>
</feature>
<dbReference type="OrthoDB" id="4174719at2"/>
<evidence type="ECO:0000256" key="1">
    <source>
        <dbReference type="ARBA" id="ARBA00023002"/>
    </source>
</evidence>
<evidence type="ECO:0000256" key="4">
    <source>
        <dbReference type="HAMAP-Rule" id="MF_01401"/>
    </source>
</evidence>
<reference evidence="6 7" key="1">
    <citation type="submission" date="2009-01" db="EMBL/GenBank/DDBJ databases">
        <title>Complete sequence of Geobacter sp. FRC-32.</title>
        <authorList>
            <consortium name="US DOE Joint Genome Institute"/>
            <person name="Lucas S."/>
            <person name="Copeland A."/>
            <person name="Lapidus A."/>
            <person name="Glavina del Rio T."/>
            <person name="Dalin E."/>
            <person name="Tice H."/>
            <person name="Bruce D."/>
            <person name="Goodwin L."/>
            <person name="Pitluck S."/>
            <person name="Saunders E."/>
            <person name="Brettin T."/>
            <person name="Detter J.C."/>
            <person name="Han C."/>
            <person name="Larimer F."/>
            <person name="Land M."/>
            <person name="Hauser L."/>
            <person name="Kyrpides N."/>
            <person name="Ovchinnikova G."/>
            <person name="Kostka J."/>
            <person name="Richardson P."/>
        </authorList>
    </citation>
    <scope>NUCLEOTIDE SEQUENCE [LARGE SCALE GENOMIC DNA]</scope>
    <source>
        <strain evidence="7">DSM 22248 / JCM 15807 / FRC-32</strain>
    </source>
</reference>
<dbReference type="RefSeq" id="WP_012648655.1">
    <property type="nucleotide sequence ID" value="NC_011979.1"/>
</dbReference>
<evidence type="ECO:0000256" key="3">
    <source>
        <dbReference type="ARBA" id="ARBA00048782"/>
    </source>
</evidence>
<organism evidence="6 7">
    <name type="scientific">Geotalea daltonii (strain DSM 22248 / JCM 15807 / FRC-32)</name>
    <name type="common">Geobacter daltonii</name>
    <dbReference type="NCBI Taxonomy" id="316067"/>
    <lineage>
        <taxon>Bacteria</taxon>
        <taxon>Pseudomonadati</taxon>
        <taxon>Thermodesulfobacteriota</taxon>
        <taxon>Desulfuromonadia</taxon>
        <taxon>Geobacterales</taxon>
        <taxon>Geobacteraceae</taxon>
        <taxon>Geotalea</taxon>
    </lineage>
</organism>
<dbReference type="HAMAP" id="MF_01401">
    <property type="entry name" value="MsrA"/>
    <property type="match status" value="1"/>
</dbReference>
<dbReference type="SUPFAM" id="SSF55068">
    <property type="entry name" value="Peptide methionine sulfoxide reductase"/>
    <property type="match status" value="1"/>
</dbReference>
<dbReference type="InterPro" id="IPR002569">
    <property type="entry name" value="Met_Sox_Rdtase_MsrA_dom"/>
</dbReference>
<dbReference type="InterPro" id="IPR036509">
    <property type="entry name" value="Met_Sox_Rdtase_MsrA_sf"/>
</dbReference>
<accession>B9M6D9</accession>
<dbReference type="HOGENOM" id="CLU_031040_10_0_7"/>
<dbReference type="Proteomes" id="UP000007721">
    <property type="component" value="Chromosome"/>
</dbReference>
<sequence length="182" mass="20884">MEKLETATLAGGCFWCTEAVFHGLKGVHKVLSGYAGGSVENPTYEEVCSGRTKHAESVQICYDPQTISFAELLDVFWRIHDPTTLNRQGADRGSQYRSIIFYHDDTQKRIAEDSKKKAAANGLWPDPIVTEIVPFTSFYPAEGYHQNYYRFNRTQPYCRMVIDPKMEKLRKTFTDRIKEVDV</sequence>
<proteinExistence type="inferred from homology"/>
<dbReference type="Pfam" id="PF01625">
    <property type="entry name" value="PMSR"/>
    <property type="match status" value="1"/>
</dbReference>
<dbReference type="eggNOG" id="COG0225">
    <property type="taxonomic scope" value="Bacteria"/>
</dbReference>
<name>B9M6D9_GEODF</name>
<dbReference type="STRING" id="316067.Geob_3586"/>
<evidence type="ECO:0000313" key="7">
    <source>
        <dbReference type="Proteomes" id="UP000007721"/>
    </source>
</evidence>
<comment type="function">
    <text evidence="4">Has an important function as a repair enzyme for proteins that have been inactivated by oxidation. Catalyzes the reversible oxidation-reduction of methionine sulfoxide in proteins to methionine.</text>
</comment>
<comment type="catalytic activity">
    <reaction evidence="2 4">
        <text>L-methionyl-[protein] + [thioredoxin]-disulfide + H2O = L-methionyl-(S)-S-oxide-[protein] + [thioredoxin]-dithiol</text>
        <dbReference type="Rhea" id="RHEA:14217"/>
        <dbReference type="Rhea" id="RHEA-COMP:10698"/>
        <dbReference type="Rhea" id="RHEA-COMP:10700"/>
        <dbReference type="Rhea" id="RHEA-COMP:12313"/>
        <dbReference type="Rhea" id="RHEA-COMP:12315"/>
        <dbReference type="ChEBI" id="CHEBI:15377"/>
        <dbReference type="ChEBI" id="CHEBI:16044"/>
        <dbReference type="ChEBI" id="CHEBI:29950"/>
        <dbReference type="ChEBI" id="CHEBI:44120"/>
        <dbReference type="ChEBI" id="CHEBI:50058"/>
        <dbReference type="EC" id="1.8.4.11"/>
    </reaction>
</comment>
<keyword evidence="1 4" id="KW-0560">Oxidoreductase</keyword>
<feature type="domain" description="Peptide methionine sulphoxide reductase MsrA" evidence="5">
    <location>
        <begin position="6"/>
        <end position="158"/>
    </location>
</feature>
<evidence type="ECO:0000259" key="5">
    <source>
        <dbReference type="Pfam" id="PF01625"/>
    </source>
</evidence>
<dbReference type="AlphaFoldDB" id="B9M6D9"/>
<evidence type="ECO:0000256" key="2">
    <source>
        <dbReference type="ARBA" id="ARBA00047806"/>
    </source>
</evidence>
<dbReference type="PANTHER" id="PTHR43774">
    <property type="entry name" value="PEPTIDE METHIONINE SULFOXIDE REDUCTASE"/>
    <property type="match status" value="1"/>
</dbReference>
<comment type="catalytic activity">
    <reaction evidence="3 4">
        <text>[thioredoxin]-disulfide + L-methionine + H2O = L-methionine (S)-S-oxide + [thioredoxin]-dithiol</text>
        <dbReference type="Rhea" id="RHEA:19993"/>
        <dbReference type="Rhea" id="RHEA-COMP:10698"/>
        <dbReference type="Rhea" id="RHEA-COMP:10700"/>
        <dbReference type="ChEBI" id="CHEBI:15377"/>
        <dbReference type="ChEBI" id="CHEBI:29950"/>
        <dbReference type="ChEBI" id="CHEBI:50058"/>
        <dbReference type="ChEBI" id="CHEBI:57844"/>
        <dbReference type="ChEBI" id="CHEBI:58772"/>
        <dbReference type="EC" id="1.8.4.11"/>
    </reaction>
</comment>
<comment type="similarity">
    <text evidence="4">Belongs to the MsrA Met sulfoxide reductase family.</text>
</comment>
<protein>
    <recommendedName>
        <fullName evidence="4">Peptide methionine sulfoxide reductase MsrA</fullName>
        <shortName evidence="4">Protein-methionine-S-oxide reductase</shortName>
        <ecNumber evidence="4">1.8.4.11</ecNumber>
    </recommendedName>
    <alternativeName>
        <fullName evidence="4">Peptide-methionine (S)-S-oxide reductase</fullName>
        <shortName evidence="4">Peptide Met(O) reductase</shortName>
    </alternativeName>
</protein>
<dbReference type="EMBL" id="CP001390">
    <property type="protein sequence ID" value="ACM21927.1"/>
    <property type="molecule type" value="Genomic_DNA"/>
</dbReference>
<keyword evidence="7" id="KW-1185">Reference proteome</keyword>
<dbReference type="GO" id="GO:0033744">
    <property type="term" value="F:L-methionine:thioredoxin-disulfide S-oxidoreductase activity"/>
    <property type="evidence" value="ECO:0007669"/>
    <property type="project" value="RHEA"/>
</dbReference>
<dbReference type="NCBIfam" id="TIGR00401">
    <property type="entry name" value="msrA"/>
    <property type="match status" value="1"/>
</dbReference>
<gene>
    <name evidence="4 6" type="primary">msrA</name>
    <name evidence="6" type="ordered locus">Geob_3586</name>
</gene>